<dbReference type="Gene3D" id="1.20.58.740">
    <property type="match status" value="1"/>
</dbReference>
<dbReference type="Gene3D" id="1.25.40.410">
    <property type="match status" value="1"/>
</dbReference>
<dbReference type="InterPro" id="IPR021816">
    <property type="entry name" value="DOCK_C/D_N"/>
</dbReference>
<sequence length="2144" mass="243235">MSSTSVGGQRAFALKRNKMPAAVVRKHVMTGTLLLNPQNASHRGATDSSPQTITLMEIVEPVDVEDILSQRKYPSNMYEHDASYNNLRRIAEFPVDDVEVRLLHRDQLTVESLFPLNLNIIDPVVKDIIETYNDNFSLVQRKYFHYSSSEAYVRMLMEIPIIARTVHKQIYEMDPDCSNGHRISTASVDQATRRDSFGSHYSSDSLCTVGSSGGTNREDIFRAPNQLHSSASDPTVPGVIQHISNTQLDQINEARRQSNRQSVLINLLPPQTEAEVIERRNTAPFPVEHIGQKLFIKILQLRLEPSFEPVFGAMMLYDVREKRKISENFYFDLNDESLSTMISRHVDRVDEASKCTLAAFSISQPLNDIFVVVKLEKVLQPCEIADACEPYLKEEKNKDRLMQIAQQNCERLGAFRMPLGWIAVDLKQVISNSQQMDRVEISTANASAPAGQDTPICSTPHFDVESIVSMDRISNSTTSTFRRTGSGMSTNTGFIGTMQVQKTTPIQKRKLFGTLHSSVSQIDTNLIGAGIENETSVKDGVSSVPLNYLQPLILNLNFFYRQEPERVTDQDLCKILLDCRKSGSKLARLKAFPVTFKMELSGVCDESLMRSSSDIVKEVVEFPMKGIYAVNANYRNLLYVYPRFVNLSNRSGPSRNISVHVELMNAQEKAICAIYGKSGGPNITYFADTVVFYHNKTPNFYDEIKINLPVDLDDGHHLLFTFYHISCKPNKIGNDIKVPIGYSWIPLLKDGRLQTGEFILPVALEQLPQSYGYLSPDVYLPNIKWLEGHKPLFEVKLEAVTTVHTQDLHLDKFLVAYQSLNINNTKSYPITEIDLKNAIRGVIKARPEPMVAFLYIILNKLLALIANPPYTVSVSAVCFEVLGQLVKICTVLLDGFHDLHGRSSLLTTYIHYHRILLNEVSLVQRNSCLIESKSENSTCISVSPGSEHLCDIIREFEQTNYMKASVEDNDKVKASKKVMHEELVLQWIISCGAAREMAFRNSWFFLELIVKSMAEYLFLSNRLYLPRKLRFSEIFIKNLNGLSQAIISEVIQRISKDPKQSQSISTSWAFFLRDCLSLMDRTCSTDSLLVSTFMLIKLDFLRIVASHEHFIVLNLPFAFSTTQSTSVSHSSSSFYAISCIRDFIKMPSETFNAIGSAELTIEYRSRHFLIGIALADLASVLDTSNTLLHSRAISLIRNLLSSHESDDRLLDNKMKARVASLYLPIIGILLDASTHLYDPYSKFSSSNPAADYGVPISFSNHCSVEMNNQSLICDKVMLTIGGMNFTPPCSPPVERRRINLVQSSLSLENTRVLLACFCWTLKNMERSCLRQWIRDLSPNRISQFLNVLQLAVSCFEFKSSPIYSRKATTESLEEKSYLKRNEVIDVESSSTKDLNRKKSRGLSDSECDIRWRKEVKDLREKGFWKSYTGSSGGHCSEERPYDDVVLEAALCTEVPLIVLDTLEIVIRVVSVLGSDCLYYVLPFVLKVLMHMLACNQSVQALENIFASQRSIVTKYPGLLFEQETEQCGELCLHLLRHCASRLPAIRSQAAASLYLLMRQSFEAGPNFSKVKMQITMSLSTLVSTGTKYGDWINEDCLRRSLKTVLTYSETDASTDLQIRSTTFSEQVKDLVFNLHMILSDTVKMKEYTNDFEMLIDLMYRVAKGYQNNPDLRLTWLINMANKHSARDNAAEAAQCMLHAAALAAEYLSMREYSAYISRGAAAFETISGNVLEESAVSDDVISPDEEGICESRHFTQNGLVHLVEKTAKFMEKAQMYESMVQLYKVVTPILEENRDYQRLEQVHRCLSQALSRIEPTFSLIEYIADAWYSPLPSADKRCFGTYFRVGFYGGRFGDLDGTEFIYKEPAITKLSEISHRLDAFYTDRFGKGVVEVIKDSNVVDRNRLDPTKAYLQITYVEPYLENWERRRRPTHFERNHKLYRFVYATPFTKDGRAHGDLKDQYKRRTVLETQFWQTGFSFPYVKTRLRVINREQIVLTPIEVAIEDIQKRIRELAAATAQDPPDAKMLQMVLQGCIGTTVNQGPIEVANVFLTNVILDDHGKPVNQLQNKLRLCFKDFSKKCADALQKNKQLIQADQQAYQDELQKNYIEFTKRMAPVVGICKRKFSEAHLVKATHTVELGTATAV</sequence>
<evidence type="ECO:0000259" key="4">
    <source>
        <dbReference type="PROSITE" id="PS51650"/>
    </source>
</evidence>
<evidence type="ECO:0000313" key="7">
    <source>
        <dbReference type="Proteomes" id="UP000276776"/>
    </source>
</evidence>
<dbReference type="CDD" id="cd08696">
    <property type="entry name" value="C2_Dock-C"/>
    <property type="match status" value="1"/>
</dbReference>
<evidence type="ECO:0000313" key="6">
    <source>
        <dbReference type="EMBL" id="VDM97928.1"/>
    </source>
</evidence>
<dbReference type="InterPro" id="IPR027357">
    <property type="entry name" value="DOCKER_dom"/>
</dbReference>
<dbReference type="EMBL" id="UYYF01000379">
    <property type="protein sequence ID" value="VDM97928.1"/>
    <property type="molecule type" value="Genomic_DNA"/>
</dbReference>
<dbReference type="InterPro" id="IPR026791">
    <property type="entry name" value="DOCK"/>
</dbReference>
<dbReference type="Pfam" id="PF06920">
    <property type="entry name" value="DHR-2_Lobe_A"/>
    <property type="match status" value="1"/>
</dbReference>
<keyword evidence="2" id="KW-0344">Guanine-nucleotide releasing factor</keyword>
<dbReference type="InterPro" id="IPR043162">
    <property type="entry name" value="DOCK_C_lobe_C"/>
</dbReference>
<evidence type="ECO:0000259" key="5">
    <source>
        <dbReference type="PROSITE" id="PS51651"/>
    </source>
</evidence>
<dbReference type="InterPro" id="IPR027007">
    <property type="entry name" value="C2_DOCK-type_domain"/>
</dbReference>
<dbReference type="STRING" id="103827.A0A0N5CPJ9"/>
<dbReference type="Pfam" id="PF20422">
    <property type="entry name" value="DHR-2_Lobe_B"/>
    <property type="match status" value="1"/>
</dbReference>
<dbReference type="PANTHER" id="PTHR23317">
    <property type="entry name" value="DEDICATOR OF CYTOKINESIS DOCK"/>
    <property type="match status" value="1"/>
</dbReference>
<dbReference type="OrthoDB" id="47328at2759"/>
<dbReference type="Pfam" id="PF11878">
    <property type="entry name" value="DOCK_C-D_N"/>
    <property type="match status" value="1"/>
</dbReference>
<dbReference type="PROSITE" id="PS51651">
    <property type="entry name" value="DOCKER"/>
    <property type="match status" value="1"/>
</dbReference>
<protein>
    <submittedName>
        <fullName evidence="8">Dedicator of cytokinesis protein 6</fullName>
    </submittedName>
</protein>
<keyword evidence="7" id="KW-1185">Reference proteome</keyword>
<dbReference type="Pfam" id="PF20421">
    <property type="entry name" value="DHR-2_Lobe_C"/>
    <property type="match status" value="1"/>
</dbReference>
<organism evidence="8">
    <name type="scientific">Thelazia callipaeda</name>
    <name type="common">Oriental eyeworm</name>
    <name type="synonym">Parasitic nematode</name>
    <dbReference type="NCBI Taxonomy" id="103827"/>
    <lineage>
        <taxon>Eukaryota</taxon>
        <taxon>Metazoa</taxon>
        <taxon>Ecdysozoa</taxon>
        <taxon>Nematoda</taxon>
        <taxon>Chromadorea</taxon>
        <taxon>Rhabditida</taxon>
        <taxon>Spirurina</taxon>
        <taxon>Spiruromorpha</taxon>
        <taxon>Thelazioidea</taxon>
        <taxon>Thelaziidae</taxon>
        <taxon>Thelazia</taxon>
    </lineage>
</organism>
<dbReference type="Pfam" id="PF14429">
    <property type="entry name" value="DOCK-C2"/>
    <property type="match status" value="1"/>
</dbReference>
<evidence type="ECO:0000256" key="2">
    <source>
        <dbReference type="ARBA" id="ARBA00022658"/>
    </source>
</evidence>
<dbReference type="InterPro" id="IPR037808">
    <property type="entry name" value="C2_Dock-C"/>
</dbReference>
<dbReference type="InterPro" id="IPR035892">
    <property type="entry name" value="C2_domain_sf"/>
</dbReference>
<dbReference type="InterPro" id="IPR046770">
    <property type="entry name" value="DOCKER_Lobe_B"/>
</dbReference>
<feature type="domain" description="DOCKER" evidence="5">
    <location>
        <begin position="1663"/>
        <end position="2122"/>
    </location>
</feature>
<dbReference type="PROSITE" id="PS51650">
    <property type="entry name" value="C2_DOCK"/>
    <property type="match status" value="1"/>
</dbReference>
<name>A0A0N5CPJ9_THECL</name>
<gene>
    <name evidence="6" type="ORF">TCLT_LOCUS2146</name>
</gene>
<dbReference type="WBParaSite" id="TCLT_0000214501-mRNA-1">
    <property type="protein sequence ID" value="TCLT_0000214501-mRNA-1"/>
    <property type="gene ID" value="TCLT_0000214501"/>
</dbReference>
<comment type="similarity">
    <text evidence="3">Belongs to the DOCK family.</text>
</comment>
<dbReference type="Gene3D" id="2.60.40.150">
    <property type="entry name" value="C2 domain"/>
    <property type="match status" value="1"/>
</dbReference>
<proteinExistence type="inferred from homology"/>
<dbReference type="FunFam" id="1.25.40.410:FF:000002">
    <property type="entry name" value="Dedicator of cytokinesis protein 7"/>
    <property type="match status" value="1"/>
</dbReference>
<dbReference type="InterPro" id="IPR046769">
    <property type="entry name" value="DOCKER_Lobe_A"/>
</dbReference>
<keyword evidence="1" id="KW-0597">Phosphoprotein</keyword>
<dbReference type="InterPro" id="IPR046773">
    <property type="entry name" value="DOCKER_Lobe_C"/>
</dbReference>
<dbReference type="CDD" id="cd11695">
    <property type="entry name" value="DHR2_DOCK_C"/>
    <property type="match status" value="1"/>
</dbReference>
<feature type="domain" description="C2 DOCK-type" evidence="4">
    <location>
        <begin position="635"/>
        <end position="800"/>
    </location>
</feature>
<dbReference type="GO" id="GO:0005085">
    <property type="term" value="F:guanyl-nucleotide exchange factor activity"/>
    <property type="evidence" value="ECO:0007669"/>
    <property type="project" value="UniProtKB-KW"/>
</dbReference>
<reference evidence="8" key="1">
    <citation type="submission" date="2017-02" db="UniProtKB">
        <authorList>
            <consortium name="WormBaseParasite"/>
        </authorList>
    </citation>
    <scope>IDENTIFICATION</scope>
</reference>
<dbReference type="OMA" id="FPHQFND"/>
<dbReference type="PANTHER" id="PTHR23317:SF76">
    <property type="entry name" value="LD20667P"/>
    <property type="match status" value="1"/>
</dbReference>
<accession>A0A0N5CPJ9</accession>
<dbReference type="SUPFAM" id="SSF48371">
    <property type="entry name" value="ARM repeat"/>
    <property type="match status" value="1"/>
</dbReference>
<dbReference type="FunFam" id="1.20.58.740:FF:000002">
    <property type="entry name" value="Dedicator of cytokinesis protein 7"/>
    <property type="match status" value="1"/>
</dbReference>
<dbReference type="InterPro" id="IPR043161">
    <property type="entry name" value="DOCK_C_lobe_A"/>
</dbReference>
<evidence type="ECO:0000313" key="8">
    <source>
        <dbReference type="WBParaSite" id="TCLT_0000214501-mRNA-1"/>
    </source>
</evidence>
<dbReference type="InterPro" id="IPR016024">
    <property type="entry name" value="ARM-type_fold"/>
</dbReference>
<evidence type="ECO:0000256" key="3">
    <source>
        <dbReference type="PROSITE-ProRule" id="PRU00983"/>
    </source>
</evidence>
<reference evidence="6 7" key="2">
    <citation type="submission" date="2018-11" db="EMBL/GenBank/DDBJ databases">
        <authorList>
            <consortium name="Pathogen Informatics"/>
        </authorList>
    </citation>
    <scope>NUCLEOTIDE SEQUENCE [LARGE SCALE GENOMIC DNA]</scope>
</reference>
<evidence type="ECO:0000256" key="1">
    <source>
        <dbReference type="ARBA" id="ARBA00022553"/>
    </source>
</evidence>
<dbReference type="GO" id="GO:0007264">
    <property type="term" value="P:small GTPase-mediated signal transduction"/>
    <property type="evidence" value="ECO:0007669"/>
    <property type="project" value="InterPro"/>
</dbReference>
<dbReference type="Proteomes" id="UP000276776">
    <property type="component" value="Unassembled WGS sequence"/>
</dbReference>